<dbReference type="AlphaFoldDB" id="A0A0K2TTT6"/>
<keyword evidence="1" id="KW-0472">Membrane</keyword>
<reference evidence="2" key="1">
    <citation type="submission" date="2014-05" db="EMBL/GenBank/DDBJ databases">
        <authorList>
            <person name="Chronopoulou M."/>
        </authorList>
    </citation>
    <scope>NUCLEOTIDE SEQUENCE</scope>
    <source>
        <tissue evidence="2">Whole organism</tissue>
    </source>
</reference>
<proteinExistence type="predicted"/>
<dbReference type="EMBL" id="HACA01011455">
    <property type="protein sequence ID" value="CDW28816.1"/>
    <property type="molecule type" value="Transcribed_RNA"/>
</dbReference>
<sequence>DQSSNPNFYFFVIQNHNFLKLLWIIYQCLVHISVKVAYYTLYHN</sequence>
<keyword evidence="1" id="KW-1133">Transmembrane helix</keyword>
<organism evidence="2">
    <name type="scientific">Lepeophtheirus salmonis</name>
    <name type="common">Salmon louse</name>
    <name type="synonym">Caligus salmonis</name>
    <dbReference type="NCBI Taxonomy" id="72036"/>
    <lineage>
        <taxon>Eukaryota</taxon>
        <taxon>Metazoa</taxon>
        <taxon>Ecdysozoa</taxon>
        <taxon>Arthropoda</taxon>
        <taxon>Crustacea</taxon>
        <taxon>Multicrustacea</taxon>
        <taxon>Hexanauplia</taxon>
        <taxon>Copepoda</taxon>
        <taxon>Siphonostomatoida</taxon>
        <taxon>Caligidae</taxon>
        <taxon>Lepeophtheirus</taxon>
    </lineage>
</organism>
<keyword evidence="1" id="KW-0812">Transmembrane</keyword>
<name>A0A0K2TTT6_LEPSM</name>
<feature type="transmembrane region" description="Helical" evidence="1">
    <location>
        <begin position="21"/>
        <end position="41"/>
    </location>
</feature>
<feature type="non-terminal residue" evidence="2">
    <location>
        <position position="1"/>
    </location>
</feature>
<evidence type="ECO:0000256" key="1">
    <source>
        <dbReference type="SAM" id="Phobius"/>
    </source>
</evidence>
<accession>A0A0K2TTT6</accession>
<protein>
    <submittedName>
        <fullName evidence="2">Uncharacterized protein</fullName>
    </submittedName>
</protein>
<evidence type="ECO:0000313" key="2">
    <source>
        <dbReference type="EMBL" id="CDW28816.1"/>
    </source>
</evidence>